<reference evidence="1" key="1">
    <citation type="submission" date="2019-06" db="EMBL/GenBank/DDBJ databases">
        <authorList>
            <consortium name="Wellcome Sanger Institute Data Sharing"/>
        </authorList>
    </citation>
    <scope>NUCLEOTIDE SEQUENCE [LARGE SCALE GENOMIC DNA]</scope>
</reference>
<reference evidence="1" key="2">
    <citation type="submission" date="2025-08" db="UniProtKB">
        <authorList>
            <consortium name="Ensembl"/>
        </authorList>
    </citation>
    <scope>IDENTIFICATION</scope>
</reference>
<evidence type="ECO:0000313" key="2">
    <source>
        <dbReference type="Proteomes" id="UP000472271"/>
    </source>
</evidence>
<accession>A0A673BDG7</accession>
<dbReference type="Proteomes" id="UP000472271">
    <property type="component" value="Chromosome 15"/>
</dbReference>
<keyword evidence="2" id="KW-1185">Reference proteome</keyword>
<protein>
    <submittedName>
        <fullName evidence="1">Uncharacterized protein</fullName>
    </submittedName>
</protein>
<dbReference type="InParanoid" id="A0A673BDG7"/>
<reference evidence="1" key="3">
    <citation type="submission" date="2025-09" db="UniProtKB">
        <authorList>
            <consortium name="Ensembl"/>
        </authorList>
    </citation>
    <scope>IDENTIFICATION</scope>
</reference>
<sequence>MAACLDLTKPFSAELHVIRRLNNTLSRPGVRDGLKPAERSALAPLRCDIPLLDPCCGHLSAGAEVNLGIKGRQTFIDIPHVASALWVPPGFRERPQTSPRPHGSLCEDLSEDKAWSSRKVPESALRARINGKNTTYM</sequence>
<evidence type="ECO:0000313" key="1">
    <source>
        <dbReference type="Ensembl" id="ENSSORP00005039304.1"/>
    </source>
</evidence>
<proteinExistence type="predicted"/>
<organism evidence="1 2">
    <name type="scientific">Sphaeramia orbicularis</name>
    <name type="common">orbiculate cardinalfish</name>
    <dbReference type="NCBI Taxonomy" id="375764"/>
    <lineage>
        <taxon>Eukaryota</taxon>
        <taxon>Metazoa</taxon>
        <taxon>Chordata</taxon>
        <taxon>Craniata</taxon>
        <taxon>Vertebrata</taxon>
        <taxon>Euteleostomi</taxon>
        <taxon>Actinopterygii</taxon>
        <taxon>Neopterygii</taxon>
        <taxon>Teleostei</taxon>
        <taxon>Neoteleostei</taxon>
        <taxon>Acanthomorphata</taxon>
        <taxon>Gobiaria</taxon>
        <taxon>Kurtiformes</taxon>
        <taxon>Apogonoidei</taxon>
        <taxon>Apogonidae</taxon>
        <taxon>Apogoninae</taxon>
        <taxon>Sphaeramia</taxon>
    </lineage>
</organism>
<dbReference type="PANTHER" id="PTHR34759:SF1">
    <property type="entry name" value="SPERMATOGENESIS-ASSOCIATED PROTEIN 48"/>
    <property type="match status" value="1"/>
</dbReference>
<dbReference type="InterPro" id="IPR027867">
    <property type="entry name" value="SPATA48"/>
</dbReference>
<dbReference type="PANTHER" id="PTHR34759">
    <property type="entry name" value="SPERMATOGENESIS-ASSOCIATED PROTEIN 48"/>
    <property type="match status" value="1"/>
</dbReference>
<name>A0A673BDG7_9TELE</name>
<dbReference type="AlphaFoldDB" id="A0A673BDG7"/>
<dbReference type="Ensembl" id="ENSSORT00005040312.1">
    <property type="protein sequence ID" value="ENSSORP00005039304.1"/>
    <property type="gene ID" value="ENSSORG00005018352.1"/>
</dbReference>